<dbReference type="Pfam" id="PF13224">
    <property type="entry name" value="DUF4032"/>
    <property type="match status" value="1"/>
</dbReference>
<dbReference type="EMBL" id="BNJG01000001">
    <property type="protein sequence ID" value="GHO51639.1"/>
    <property type="molecule type" value="Genomic_DNA"/>
</dbReference>
<accession>A0ABQ3UFZ9</accession>
<organism evidence="3 4">
    <name type="scientific">Ktedonobacter robiniae</name>
    <dbReference type="NCBI Taxonomy" id="2778365"/>
    <lineage>
        <taxon>Bacteria</taxon>
        <taxon>Bacillati</taxon>
        <taxon>Chloroflexota</taxon>
        <taxon>Ktedonobacteria</taxon>
        <taxon>Ktedonobacterales</taxon>
        <taxon>Ktedonobacteraceae</taxon>
        <taxon>Ktedonobacter</taxon>
    </lineage>
</organism>
<dbReference type="Proteomes" id="UP000654345">
    <property type="component" value="Unassembled WGS sequence"/>
</dbReference>
<proteinExistence type="predicted"/>
<comment type="caution">
    <text evidence="3">The sequence shown here is derived from an EMBL/GenBank/DDBJ whole genome shotgun (WGS) entry which is preliminary data.</text>
</comment>
<dbReference type="SUPFAM" id="SSF56112">
    <property type="entry name" value="Protein kinase-like (PK-like)"/>
    <property type="match status" value="1"/>
</dbReference>
<evidence type="ECO:0000259" key="2">
    <source>
        <dbReference type="Pfam" id="PF13224"/>
    </source>
</evidence>
<reference evidence="3 4" key="1">
    <citation type="journal article" date="2021" name="Int. J. Syst. Evol. Microbiol.">
        <title>Reticulibacter mediterranei gen. nov., sp. nov., within the new family Reticulibacteraceae fam. nov., and Ktedonospora formicarum gen. nov., sp. nov., Ktedonobacter robiniae sp. nov., Dictyobacter formicarum sp. nov. and Dictyobacter arantiisoli sp. nov., belonging to the class Ktedonobacteria.</title>
        <authorList>
            <person name="Yabe S."/>
            <person name="Zheng Y."/>
            <person name="Wang C.M."/>
            <person name="Sakai Y."/>
            <person name="Abe K."/>
            <person name="Yokota A."/>
            <person name="Donadio S."/>
            <person name="Cavaletti L."/>
            <person name="Monciardini P."/>
        </authorList>
    </citation>
    <scope>NUCLEOTIDE SEQUENCE [LARGE SCALE GENOMIC DNA]</scope>
    <source>
        <strain evidence="3 4">SOSP1-30</strain>
    </source>
</reference>
<protein>
    <recommendedName>
        <fullName evidence="2">DUF4032 domain-containing protein</fullName>
    </recommendedName>
</protein>
<evidence type="ECO:0000256" key="1">
    <source>
        <dbReference type="SAM" id="MobiDB-lite"/>
    </source>
</evidence>
<gene>
    <name evidence="3" type="ORF">KSB_01140</name>
</gene>
<evidence type="ECO:0000313" key="3">
    <source>
        <dbReference type="EMBL" id="GHO51639.1"/>
    </source>
</evidence>
<dbReference type="RefSeq" id="WP_201368633.1">
    <property type="nucleotide sequence ID" value="NZ_BNJG01000001.1"/>
</dbReference>
<dbReference type="InterPro" id="IPR025111">
    <property type="entry name" value="DUF4032"/>
</dbReference>
<evidence type="ECO:0000313" key="4">
    <source>
        <dbReference type="Proteomes" id="UP000654345"/>
    </source>
</evidence>
<feature type="region of interest" description="Disordered" evidence="1">
    <location>
        <begin position="483"/>
        <end position="512"/>
    </location>
</feature>
<name>A0ABQ3UFZ9_9CHLR</name>
<keyword evidence="4" id="KW-1185">Reference proteome</keyword>
<dbReference type="InterPro" id="IPR011009">
    <property type="entry name" value="Kinase-like_dom_sf"/>
</dbReference>
<sequence length="512" mass="59306">MEKCQCHNTQRGESIGTFTLPSDDNVKIQLHVPRADKKQLEKLPWHAQLEEWEQLGVPLLIIRRGASRHPVVFVESEGARYAIKETTPHMAEREIRNLREIERRGIPALSPIGTAHVSAPPIPIEVPGVPGMRQYINNDRGYTITRLAPRVIPHVLLYRLPLKKRSKHSLLSAVAVLMVELHEHGIYWGDPSLANALIRIDGKRVLGIMADAETVEIFPQAVSEGLRQQDLAHFGESLAWQAEDLRQARGLPEEEQVLDDSDFRYFERRYRWLRREHARLADEQHFDTLFQAQKFLHSLNRWGFSLLDMTGRAVQQFTTVLPGWYQRRIYELIHISIPRPYARRFYNLILGHQAILSEQVHRPVKLEVAARDWYRRYHLPTILLLRQTLTQEQDPMQAYFAIMDHKWNLSLKAGHEIPLEDAITDWHMEEANTGELGAVDPAKMATWWRERTPVPEALAPPSIESEELEPLLATAERPLVRLQQPELEQKLPNILEDSQRPRKITTSDLEQN</sequence>
<feature type="domain" description="DUF4032" evidence="2">
    <location>
        <begin position="316"/>
        <end position="427"/>
    </location>
</feature>